<reference evidence="2 3" key="1">
    <citation type="submission" date="2019-06" db="EMBL/GenBank/DDBJ databases">
        <title>Genomic Encyclopedia of Type Strains, Phase IV (KMG-V): Genome sequencing to study the core and pangenomes of soil and plant-associated prokaryotes.</title>
        <authorList>
            <person name="Whitman W."/>
        </authorList>
    </citation>
    <scope>NUCLEOTIDE SEQUENCE [LARGE SCALE GENOMIC DNA]</scope>
    <source>
        <strain evidence="2 3">BR 10355</strain>
    </source>
</reference>
<dbReference type="AlphaFoldDB" id="A0A560LD49"/>
<dbReference type="Proteomes" id="UP000321304">
    <property type="component" value="Unassembled WGS sequence"/>
</dbReference>
<proteinExistence type="predicted"/>
<accession>A0A560LD49</accession>
<dbReference type="EMBL" id="VITY01000011">
    <property type="protein sequence ID" value="TWB93129.1"/>
    <property type="molecule type" value="Genomic_DNA"/>
</dbReference>
<protein>
    <submittedName>
        <fullName evidence="2">Uncharacterized protein</fullName>
    </submittedName>
</protein>
<evidence type="ECO:0000256" key="1">
    <source>
        <dbReference type="SAM" id="Phobius"/>
    </source>
</evidence>
<feature type="transmembrane region" description="Helical" evidence="1">
    <location>
        <begin position="6"/>
        <end position="25"/>
    </location>
</feature>
<sequence length="30" mass="3401">MYTTLNLIAIWLLINAPFFVMVSTADKSAR</sequence>
<evidence type="ECO:0000313" key="3">
    <source>
        <dbReference type="Proteomes" id="UP000321304"/>
    </source>
</evidence>
<evidence type="ECO:0000313" key="2">
    <source>
        <dbReference type="EMBL" id="TWB93129.1"/>
    </source>
</evidence>
<name>A0A560LD49_9BRAD</name>
<comment type="caution">
    <text evidence="2">The sequence shown here is derived from an EMBL/GenBank/DDBJ whole genome shotgun (WGS) entry which is preliminary data.</text>
</comment>
<keyword evidence="1" id="KW-1133">Transmembrane helix</keyword>
<organism evidence="2 3">
    <name type="scientific">Bradyrhizobium macuxiense</name>
    <dbReference type="NCBI Taxonomy" id="1755647"/>
    <lineage>
        <taxon>Bacteria</taxon>
        <taxon>Pseudomonadati</taxon>
        <taxon>Pseudomonadota</taxon>
        <taxon>Alphaproteobacteria</taxon>
        <taxon>Hyphomicrobiales</taxon>
        <taxon>Nitrobacteraceae</taxon>
        <taxon>Bradyrhizobium</taxon>
    </lineage>
</organism>
<gene>
    <name evidence="2" type="ORF">FBZ93_111168</name>
</gene>
<keyword evidence="1" id="KW-0472">Membrane</keyword>
<keyword evidence="1" id="KW-0812">Transmembrane</keyword>
<keyword evidence="3" id="KW-1185">Reference proteome</keyword>